<evidence type="ECO:0000256" key="1">
    <source>
        <dbReference type="SAM" id="MobiDB-lite"/>
    </source>
</evidence>
<dbReference type="AlphaFoldDB" id="A0A812QMZ5"/>
<dbReference type="OrthoDB" id="416064at2759"/>
<keyword evidence="2" id="KW-0472">Membrane</keyword>
<keyword evidence="2" id="KW-1133">Transmembrane helix</keyword>
<dbReference type="EMBL" id="CAJNDS010002256">
    <property type="protein sequence ID" value="CAE7395002.1"/>
    <property type="molecule type" value="Genomic_DNA"/>
</dbReference>
<organism evidence="3 4">
    <name type="scientific">Symbiodinium natans</name>
    <dbReference type="NCBI Taxonomy" id="878477"/>
    <lineage>
        <taxon>Eukaryota</taxon>
        <taxon>Sar</taxon>
        <taxon>Alveolata</taxon>
        <taxon>Dinophyceae</taxon>
        <taxon>Suessiales</taxon>
        <taxon>Symbiodiniaceae</taxon>
        <taxon>Symbiodinium</taxon>
    </lineage>
</organism>
<feature type="transmembrane region" description="Helical" evidence="2">
    <location>
        <begin position="112"/>
        <end position="134"/>
    </location>
</feature>
<feature type="compositionally biased region" description="Polar residues" evidence="1">
    <location>
        <begin position="34"/>
        <end position="51"/>
    </location>
</feature>
<evidence type="ECO:0000313" key="4">
    <source>
        <dbReference type="Proteomes" id="UP000604046"/>
    </source>
</evidence>
<dbReference type="Proteomes" id="UP000604046">
    <property type="component" value="Unassembled WGS sequence"/>
</dbReference>
<comment type="caution">
    <text evidence="3">The sequence shown here is derived from an EMBL/GenBank/DDBJ whole genome shotgun (WGS) entry which is preliminary data.</text>
</comment>
<keyword evidence="4" id="KW-1185">Reference proteome</keyword>
<feature type="transmembrane region" description="Helical" evidence="2">
    <location>
        <begin position="78"/>
        <end position="97"/>
    </location>
</feature>
<keyword evidence="2" id="KW-0812">Transmembrane</keyword>
<gene>
    <name evidence="3" type="ORF">SNAT2548_LOCUS21516</name>
</gene>
<feature type="compositionally biased region" description="Polar residues" evidence="1">
    <location>
        <begin position="12"/>
        <end position="22"/>
    </location>
</feature>
<proteinExistence type="predicted"/>
<sequence length="189" mass="20690">MELEPPRRPRTSGGSSQISFATTADAPRGGASVASLSNKSDNKSSAGSTIRETVRKPSKAEVKEVRPTKWYVKCSGRLVDNTAFISLTTLLTIYALTGDDLRVLLTEKPADIYFNGMVLACLAIFTFEIFISVLGKAVHHWPPLYGLAYICSLVLWQGSEGSRIMGSTVYARFFLLARRPTIGLDSFSF</sequence>
<evidence type="ECO:0000256" key="2">
    <source>
        <dbReference type="SAM" id="Phobius"/>
    </source>
</evidence>
<evidence type="ECO:0000313" key="3">
    <source>
        <dbReference type="EMBL" id="CAE7395002.1"/>
    </source>
</evidence>
<protein>
    <submittedName>
        <fullName evidence="3">Uncharacterized protein</fullName>
    </submittedName>
</protein>
<reference evidence="3" key="1">
    <citation type="submission" date="2021-02" db="EMBL/GenBank/DDBJ databases">
        <authorList>
            <person name="Dougan E. K."/>
            <person name="Rhodes N."/>
            <person name="Thang M."/>
            <person name="Chan C."/>
        </authorList>
    </citation>
    <scope>NUCLEOTIDE SEQUENCE</scope>
</reference>
<name>A0A812QMZ5_9DINO</name>
<accession>A0A812QMZ5</accession>
<feature type="region of interest" description="Disordered" evidence="1">
    <location>
        <begin position="1"/>
        <end position="60"/>
    </location>
</feature>